<reference evidence="2" key="1">
    <citation type="submission" date="2020-05" db="EMBL/GenBank/DDBJ databases">
        <title>Mycena genomes resolve the evolution of fungal bioluminescence.</title>
        <authorList>
            <person name="Tsai I.J."/>
        </authorList>
    </citation>
    <scope>NUCLEOTIDE SEQUENCE</scope>
    <source>
        <strain evidence="2">160909Yilan</strain>
    </source>
</reference>
<dbReference type="Pfam" id="PF00646">
    <property type="entry name" value="F-box"/>
    <property type="match status" value="1"/>
</dbReference>
<evidence type="ECO:0000313" key="2">
    <source>
        <dbReference type="EMBL" id="KAF7359153.1"/>
    </source>
</evidence>
<evidence type="ECO:0000313" key="3">
    <source>
        <dbReference type="Proteomes" id="UP000623467"/>
    </source>
</evidence>
<dbReference type="Proteomes" id="UP000623467">
    <property type="component" value="Unassembled WGS sequence"/>
</dbReference>
<dbReference type="CDD" id="cd09917">
    <property type="entry name" value="F-box_SF"/>
    <property type="match status" value="1"/>
</dbReference>
<protein>
    <submittedName>
        <fullName evidence="2">F-box domain-containing protein</fullName>
    </submittedName>
</protein>
<dbReference type="SUPFAM" id="SSF81383">
    <property type="entry name" value="F-box domain"/>
    <property type="match status" value="1"/>
</dbReference>
<dbReference type="EMBL" id="JACAZH010000009">
    <property type="protein sequence ID" value="KAF7359153.1"/>
    <property type="molecule type" value="Genomic_DNA"/>
</dbReference>
<gene>
    <name evidence="2" type="ORF">MSAN_01256900</name>
</gene>
<dbReference type="InterPro" id="IPR036047">
    <property type="entry name" value="F-box-like_dom_sf"/>
</dbReference>
<sequence length="518" mass="58191">MPIHLLDLPPEILTMILYPLDLRSLIACIATNRRVKSIIDGSTLLQYRLAAQAACVDDVPGNGLTSADRLVALQRREVAFIEGLPSSIHTVQMDDFPIRNTYALSGGNFFMTELTEKSLRWTSLESKGQQQPIWERLELNEYIIEIGLAVPEEDLVVVLSSTAPLNVDVLPSDVILKLHLFEMSTQSAHREALEPAIVLPIDAVAWPDFEIDICGPNVSILAFSVDNQHPDNRLLVYDWKKGRLQMLIRLEYLNCGILSDSEGIADPHISLTLPKSPDGCEYDITRVESNPKGSNAATSRPFRSSFIDSLVVLSVLCFPPAEATVFQQMFLVIHRQALLQQISSESHTRQRSWEEWGPPISRWINADIITQTEWPTIICGQRLAFLTPQSHIVLLDFNPYTRKRALLEQAKRTDGNAIEPTASQFVSVPPSELDIVDCLALFGEEPHSQLEYVAKKSRKPVAWSGVIMDEEWIVGINVCLSSFVKNYQFITPTKNSRTPQMRMENSGSMFGILDELRK</sequence>
<feature type="domain" description="F-box" evidence="1">
    <location>
        <begin position="2"/>
        <end position="48"/>
    </location>
</feature>
<comment type="caution">
    <text evidence="2">The sequence shown here is derived from an EMBL/GenBank/DDBJ whole genome shotgun (WGS) entry which is preliminary data.</text>
</comment>
<dbReference type="PROSITE" id="PS50181">
    <property type="entry name" value="FBOX"/>
    <property type="match status" value="1"/>
</dbReference>
<dbReference type="InterPro" id="IPR001810">
    <property type="entry name" value="F-box_dom"/>
</dbReference>
<name>A0A8H6YG95_9AGAR</name>
<proteinExistence type="predicted"/>
<keyword evidence="3" id="KW-1185">Reference proteome</keyword>
<evidence type="ECO:0000259" key="1">
    <source>
        <dbReference type="PROSITE" id="PS50181"/>
    </source>
</evidence>
<organism evidence="2 3">
    <name type="scientific">Mycena sanguinolenta</name>
    <dbReference type="NCBI Taxonomy" id="230812"/>
    <lineage>
        <taxon>Eukaryota</taxon>
        <taxon>Fungi</taxon>
        <taxon>Dikarya</taxon>
        <taxon>Basidiomycota</taxon>
        <taxon>Agaricomycotina</taxon>
        <taxon>Agaricomycetes</taxon>
        <taxon>Agaricomycetidae</taxon>
        <taxon>Agaricales</taxon>
        <taxon>Marasmiineae</taxon>
        <taxon>Mycenaceae</taxon>
        <taxon>Mycena</taxon>
    </lineage>
</organism>
<accession>A0A8H6YG95</accession>
<dbReference type="AlphaFoldDB" id="A0A8H6YG95"/>
<dbReference type="OrthoDB" id="2751409at2759"/>